<feature type="transmembrane region" description="Helical" evidence="2">
    <location>
        <begin position="51"/>
        <end position="70"/>
    </location>
</feature>
<feature type="compositionally biased region" description="Basic and acidic residues" evidence="1">
    <location>
        <begin position="192"/>
        <end position="211"/>
    </location>
</feature>
<feature type="region of interest" description="Disordered" evidence="1">
    <location>
        <begin position="170"/>
        <end position="219"/>
    </location>
</feature>
<keyword evidence="2" id="KW-0812">Transmembrane</keyword>
<keyword evidence="2" id="KW-0472">Membrane</keyword>
<protein>
    <recommendedName>
        <fullName evidence="6">MARVEL domain-containing protein</fullName>
    </recommendedName>
</protein>
<dbReference type="AlphaFoldDB" id="J3NMW0"/>
<dbReference type="GeneID" id="20343076"/>
<dbReference type="STRING" id="644352.J3NMW0"/>
<gene>
    <name evidence="4" type="primary">20343076</name>
    <name evidence="3" type="ORF">GGTG_02618</name>
</gene>
<feature type="region of interest" description="Disordered" evidence="1">
    <location>
        <begin position="246"/>
        <end position="336"/>
    </location>
</feature>
<feature type="transmembrane region" description="Helical" evidence="2">
    <location>
        <begin position="121"/>
        <end position="144"/>
    </location>
</feature>
<dbReference type="EMBL" id="GL385396">
    <property type="protein sequence ID" value="EJT77511.1"/>
    <property type="molecule type" value="Genomic_DNA"/>
</dbReference>
<feature type="transmembrane region" description="Helical" evidence="2">
    <location>
        <begin position="82"/>
        <end position="101"/>
    </location>
</feature>
<dbReference type="eggNOG" id="ENOG502S5J2">
    <property type="taxonomic scope" value="Eukaryota"/>
</dbReference>
<sequence length="336" mass="35897">MVWEDVEFDADKVPNIKLGLHIAQIVFGFVGWCLEIVVFRADGSLINGNVGWTFAVFFLSIPAWIYLIGAPRSPRARHLAEPHVMVAVDSIFAIIWLSAFATQAAYNTADQCGTACAASKAIVGLGFFVCLFFAVTMAISIYSLKYYQFNGRLPGYDRLGGGVGGDGQNIDPDKAAFSMAPHGGEDAYTPIHGRDEDERRDDPLDPRDDHGGPYMNTAYNSNSYSSAAAGGHQAAGNPYGGGAGGFAEPDPYGGSVGSRLGRNGNPFDQGRNDNNPFGDADHTGYVPPAHTTSPGPGLHGRVSPNPTTYRPPSAQDGYDDTRPAQFPAGNYDRTLH</sequence>
<evidence type="ECO:0000313" key="3">
    <source>
        <dbReference type="EMBL" id="EJT77511.1"/>
    </source>
</evidence>
<organism evidence="3">
    <name type="scientific">Gaeumannomyces tritici (strain R3-111a-1)</name>
    <name type="common">Wheat and barley take-all root rot fungus</name>
    <name type="synonym">Gaeumannomyces graminis var. tritici</name>
    <dbReference type="NCBI Taxonomy" id="644352"/>
    <lineage>
        <taxon>Eukaryota</taxon>
        <taxon>Fungi</taxon>
        <taxon>Dikarya</taxon>
        <taxon>Ascomycota</taxon>
        <taxon>Pezizomycotina</taxon>
        <taxon>Sordariomycetes</taxon>
        <taxon>Sordariomycetidae</taxon>
        <taxon>Magnaporthales</taxon>
        <taxon>Magnaporthaceae</taxon>
        <taxon>Gaeumannomyces</taxon>
    </lineage>
</organism>
<dbReference type="HOGENOM" id="CLU_063111_1_0_1"/>
<evidence type="ECO:0008006" key="6">
    <source>
        <dbReference type="Google" id="ProtNLM"/>
    </source>
</evidence>
<dbReference type="PANTHER" id="PTHR37451:SF3">
    <property type="entry name" value="MARVEL DOMAIN-CONTAINING PROTEIN"/>
    <property type="match status" value="1"/>
</dbReference>
<name>J3NMW0_GAET3</name>
<evidence type="ECO:0000256" key="1">
    <source>
        <dbReference type="SAM" id="MobiDB-lite"/>
    </source>
</evidence>
<dbReference type="Proteomes" id="UP000006039">
    <property type="component" value="Unassembled WGS sequence"/>
</dbReference>
<evidence type="ECO:0000313" key="5">
    <source>
        <dbReference type="Proteomes" id="UP000006039"/>
    </source>
</evidence>
<dbReference type="PANTHER" id="PTHR37451">
    <property type="entry name" value="MARVEL DOMAIN"/>
    <property type="match status" value="1"/>
</dbReference>
<reference evidence="4" key="4">
    <citation type="journal article" date="2015" name="G3 (Bethesda)">
        <title>Genome sequences of three phytopathogenic species of the Magnaporthaceae family of fungi.</title>
        <authorList>
            <person name="Okagaki L.H."/>
            <person name="Nunes C.C."/>
            <person name="Sailsbery J."/>
            <person name="Clay B."/>
            <person name="Brown D."/>
            <person name="John T."/>
            <person name="Oh Y."/>
            <person name="Young N."/>
            <person name="Fitzgerald M."/>
            <person name="Haas B.J."/>
            <person name="Zeng Q."/>
            <person name="Young S."/>
            <person name="Adiconis X."/>
            <person name="Fan L."/>
            <person name="Levin J.Z."/>
            <person name="Mitchell T.K."/>
            <person name="Okubara P.A."/>
            <person name="Farman M.L."/>
            <person name="Kohn L.M."/>
            <person name="Birren B."/>
            <person name="Ma L.-J."/>
            <person name="Dean R.A."/>
        </authorList>
    </citation>
    <scope>NUCLEOTIDE SEQUENCE</scope>
    <source>
        <strain evidence="4">R3-111a-1</strain>
    </source>
</reference>
<dbReference type="VEuPathDB" id="FungiDB:GGTG_02618"/>
<accession>J3NMW0</accession>
<dbReference type="RefSeq" id="XP_009218656.1">
    <property type="nucleotide sequence ID" value="XM_009220392.1"/>
</dbReference>
<reference evidence="5" key="1">
    <citation type="submission" date="2010-07" db="EMBL/GenBank/DDBJ databases">
        <title>The genome sequence of Gaeumannomyces graminis var. tritici strain R3-111a-1.</title>
        <authorList>
            <consortium name="The Broad Institute Genome Sequencing Platform"/>
            <person name="Ma L.-J."/>
            <person name="Dead R."/>
            <person name="Young S."/>
            <person name="Zeng Q."/>
            <person name="Koehrsen M."/>
            <person name="Alvarado L."/>
            <person name="Berlin A."/>
            <person name="Chapman S.B."/>
            <person name="Chen Z."/>
            <person name="Freedman E."/>
            <person name="Gellesch M."/>
            <person name="Goldberg J."/>
            <person name="Griggs A."/>
            <person name="Gujja S."/>
            <person name="Heilman E.R."/>
            <person name="Heiman D."/>
            <person name="Hepburn T."/>
            <person name="Howarth C."/>
            <person name="Jen D."/>
            <person name="Larson L."/>
            <person name="Mehta T."/>
            <person name="Neiman D."/>
            <person name="Pearson M."/>
            <person name="Roberts A."/>
            <person name="Saif S."/>
            <person name="Shea T."/>
            <person name="Shenoy N."/>
            <person name="Sisk P."/>
            <person name="Stolte C."/>
            <person name="Sykes S."/>
            <person name="Walk T."/>
            <person name="White J."/>
            <person name="Yandava C."/>
            <person name="Haas B."/>
            <person name="Nusbaum C."/>
            <person name="Birren B."/>
        </authorList>
    </citation>
    <scope>NUCLEOTIDE SEQUENCE [LARGE SCALE GENOMIC DNA]</scope>
    <source>
        <strain evidence="5">R3-111a-1</strain>
    </source>
</reference>
<reference evidence="4" key="5">
    <citation type="submission" date="2018-04" db="UniProtKB">
        <authorList>
            <consortium name="EnsemblFungi"/>
        </authorList>
    </citation>
    <scope>IDENTIFICATION</scope>
    <source>
        <strain evidence="4">R3-111a-1</strain>
    </source>
</reference>
<evidence type="ECO:0000256" key="2">
    <source>
        <dbReference type="SAM" id="Phobius"/>
    </source>
</evidence>
<reference evidence="3" key="2">
    <citation type="submission" date="2010-07" db="EMBL/GenBank/DDBJ databases">
        <authorList>
            <consortium name="The Broad Institute Genome Sequencing Platform"/>
            <consortium name="Broad Institute Genome Sequencing Center for Infectious Disease"/>
            <person name="Ma L.-J."/>
            <person name="Dead R."/>
            <person name="Young S."/>
            <person name="Zeng Q."/>
            <person name="Koehrsen M."/>
            <person name="Alvarado L."/>
            <person name="Berlin A."/>
            <person name="Chapman S.B."/>
            <person name="Chen Z."/>
            <person name="Freedman E."/>
            <person name="Gellesch M."/>
            <person name="Goldberg J."/>
            <person name="Griggs A."/>
            <person name="Gujja S."/>
            <person name="Heilman E.R."/>
            <person name="Heiman D."/>
            <person name="Hepburn T."/>
            <person name="Howarth C."/>
            <person name="Jen D."/>
            <person name="Larson L."/>
            <person name="Mehta T."/>
            <person name="Neiman D."/>
            <person name="Pearson M."/>
            <person name="Roberts A."/>
            <person name="Saif S."/>
            <person name="Shea T."/>
            <person name="Shenoy N."/>
            <person name="Sisk P."/>
            <person name="Stolte C."/>
            <person name="Sykes S."/>
            <person name="Walk T."/>
            <person name="White J."/>
            <person name="Yandava C."/>
            <person name="Haas B."/>
            <person name="Nusbaum C."/>
            <person name="Birren B."/>
        </authorList>
    </citation>
    <scope>NUCLEOTIDE SEQUENCE</scope>
    <source>
        <strain evidence="3">R3-111a-1</strain>
    </source>
</reference>
<dbReference type="EnsemblFungi" id="EJT77511">
    <property type="protein sequence ID" value="EJT77511"/>
    <property type="gene ID" value="GGTG_02618"/>
</dbReference>
<feature type="transmembrane region" description="Helical" evidence="2">
    <location>
        <begin position="18"/>
        <end position="39"/>
    </location>
</feature>
<evidence type="ECO:0000313" key="4">
    <source>
        <dbReference type="EnsemblFungi" id="EJT77511"/>
    </source>
</evidence>
<dbReference type="OrthoDB" id="5284712at2759"/>
<keyword evidence="5" id="KW-1185">Reference proteome</keyword>
<keyword evidence="2" id="KW-1133">Transmembrane helix</keyword>
<proteinExistence type="predicted"/>
<reference evidence="3" key="3">
    <citation type="submission" date="2010-09" db="EMBL/GenBank/DDBJ databases">
        <title>Annotation of Gaeumannomyces graminis var. tritici R3-111a-1.</title>
        <authorList>
            <consortium name="The Broad Institute Genome Sequencing Platform"/>
            <person name="Ma L.-J."/>
            <person name="Dead R."/>
            <person name="Young S.K."/>
            <person name="Zeng Q."/>
            <person name="Gargeya S."/>
            <person name="Fitzgerald M."/>
            <person name="Haas B."/>
            <person name="Abouelleil A."/>
            <person name="Alvarado L."/>
            <person name="Arachchi H.M."/>
            <person name="Berlin A."/>
            <person name="Brown A."/>
            <person name="Chapman S.B."/>
            <person name="Chen Z."/>
            <person name="Dunbar C."/>
            <person name="Freedman E."/>
            <person name="Gearin G."/>
            <person name="Gellesch M."/>
            <person name="Goldberg J."/>
            <person name="Griggs A."/>
            <person name="Gujja S."/>
            <person name="Heiman D."/>
            <person name="Howarth C."/>
            <person name="Larson L."/>
            <person name="Lui A."/>
            <person name="MacDonald P.J.P."/>
            <person name="Mehta T."/>
            <person name="Montmayeur A."/>
            <person name="Murphy C."/>
            <person name="Neiman D."/>
            <person name="Pearson M."/>
            <person name="Priest M."/>
            <person name="Roberts A."/>
            <person name="Saif S."/>
            <person name="Shea T."/>
            <person name="Shenoy N."/>
            <person name="Sisk P."/>
            <person name="Stolte C."/>
            <person name="Sykes S."/>
            <person name="Yandava C."/>
            <person name="Wortman J."/>
            <person name="Nusbaum C."/>
            <person name="Birren B."/>
        </authorList>
    </citation>
    <scope>NUCLEOTIDE SEQUENCE</scope>
    <source>
        <strain evidence="3">R3-111a-1</strain>
    </source>
</reference>